<dbReference type="Proteomes" id="UP000571817">
    <property type="component" value="Unassembled WGS sequence"/>
</dbReference>
<keyword evidence="1" id="KW-0472">Membrane</keyword>
<dbReference type="EMBL" id="JACCFW010000001">
    <property type="protein sequence ID" value="NYJ73184.1"/>
    <property type="molecule type" value="Genomic_DNA"/>
</dbReference>
<reference evidence="2 3" key="1">
    <citation type="submission" date="2020-07" db="EMBL/GenBank/DDBJ databases">
        <title>Sequencing the genomes of 1000 actinobacteria strains.</title>
        <authorList>
            <person name="Klenk H.-P."/>
        </authorList>
    </citation>
    <scope>NUCLEOTIDE SEQUENCE [LARGE SCALE GENOMIC DNA]</scope>
    <source>
        <strain evidence="2 3">DSM 29531</strain>
    </source>
</reference>
<protein>
    <submittedName>
        <fullName evidence="2">Putative membrane protein</fullName>
    </submittedName>
</protein>
<proteinExistence type="predicted"/>
<evidence type="ECO:0000313" key="3">
    <source>
        <dbReference type="Proteomes" id="UP000571817"/>
    </source>
</evidence>
<feature type="transmembrane region" description="Helical" evidence="1">
    <location>
        <begin position="6"/>
        <end position="29"/>
    </location>
</feature>
<keyword evidence="3" id="KW-1185">Reference proteome</keyword>
<accession>A0A853DDL9</accession>
<name>A0A853DDL9_9MICO</name>
<dbReference type="AlphaFoldDB" id="A0A853DDL9"/>
<organism evidence="2 3">
    <name type="scientific">Allobranchiibius huperziae</name>
    <dbReference type="NCBI Taxonomy" id="1874116"/>
    <lineage>
        <taxon>Bacteria</taxon>
        <taxon>Bacillati</taxon>
        <taxon>Actinomycetota</taxon>
        <taxon>Actinomycetes</taxon>
        <taxon>Micrococcales</taxon>
        <taxon>Dermacoccaceae</taxon>
        <taxon>Allobranchiibius</taxon>
    </lineage>
</organism>
<evidence type="ECO:0000313" key="2">
    <source>
        <dbReference type="EMBL" id="NYJ73184.1"/>
    </source>
</evidence>
<evidence type="ECO:0000256" key="1">
    <source>
        <dbReference type="SAM" id="Phobius"/>
    </source>
</evidence>
<gene>
    <name evidence="2" type="ORF">HNR15_000147</name>
</gene>
<sequence>MDVTVAVAVVTAASTLMAGFGAVGLTTWIQHKQQRSAAKRRLIAVVDAAVITAASGLGSAAALARVDSKVSQRLATLVGIARPVDGQRALETVLSHVWILVEAVAEARQLGDDILYAAIRAVHDCYMTFQEAWTEQIGNDPRHADPRNLRTEDCMRSLLASLENLRHL</sequence>
<keyword evidence="1" id="KW-1133">Transmembrane helix</keyword>
<feature type="transmembrane region" description="Helical" evidence="1">
    <location>
        <begin position="41"/>
        <end position="64"/>
    </location>
</feature>
<comment type="caution">
    <text evidence="2">The sequence shown here is derived from an EMBL/GenBank/DDBJ whole genome shotgun (WGS) entry which is preliminary data.</text>
</comment>
<keyword evidence="1" id="KW-0812">Transmembrane</keyword>
<dbReference type="RefSeq" id="WP_179478286.1">
    <property type="nucleotide sequence ID" value="NZ_JACCFW010000001.1"/>
</dbReference>